<organism evidence="1 2">
    <name type="scientific">Wuchereria bancrofti</name>
    <dbReference type="NCBI Taxonomy" id="6293"/>
    <lineage>
        <taxon>Eukaryota</taxon>
        <taxon>Metazoa</taxon>
        <taxon>Ecdysozoa</taxon>
        <taxon>Nematoda</taxon>
        <taxon>Chromadorea</taxon>
        <taxon>Rhabditida</taxon>
        <taxon>Spirurina</taxon>
        <taxon>Spiruromorpha</taxon>
        <taxon>Filarioidea</taxon>
        <taxon>Onchocercidae</taxon>
        <taxon>Wuchereria</taxon>
    </lineage>
</organism>
<sequence length="123" mass="14550">MEVNTVDYLTNDLQVADLSEQNLDQLNELHGRLKSLITRLRDEPKLLQSYDNTIREQLACDMIEEVTPEMNQEDLAKWQSLIEEWPQFIKNIPRKTMDTNDGFTMHVRFKIPEIMVEWATLVK</sequence>
<dbReference type="WBParaSite" id="mrna-Wban_01483">
    <property type="protein sequence ID" value="mrna-Wban_01483"/>
    <property type="gene ID" value="Wban_01483"/>
</dbReference>
<dbReference type="AlphaFoldDB" id="A0AAF5PJ91"/>
<protein>
    <submittedName>
        <fullName evidence="2">Uncharacterized protein</fullName>
    </submittedName>
</protein>
<dbReference type="Proteomes" id="UP000093561">
    <property type="component" value="Unassembled WGS sequence"/>
</dbReference>
<accession>A0AAF5PJ91</accession>
<evidence type="ECO:0000313" key="2">
    <source>
        <dbReference type="WBParaSite" id="mrna-Wban_01483"/>
    </source>
</evidence>
<proteinExistence type="predicted"/>
<reference evidence="1" key="1">
    <citation type="submission" date="2015-03" db="EMBL/GenBank/DDBJ databases">
        <title>Wuchereria bancrofti Genome Sequencing Papua New Guinea Strain.</title>
        <authorList>
            <person name="Small S.T."/>
            <person name="Serre D."/>
            <person name="Zimmerman P.A."/>
        </authorList>
    </citation>
    <scope>NUCLEOTIDE SEQUENCE [LARGE SCALE GENOMIC DNA]</scope>
    <source>
        <strain evidence="1">pt0022</strain>
    </source>
</reference>
<reference evidence="1" key="2">
    <citation type="journal article" date="2016" name="Mol. Ecol.">
        <title>Population genomics of the filarial nematode parasite Wuchereria bancrofti from mosquitoes.</title>
        <authorList>
            <person name="Small S.T."/>
            <person name="Reimer L.J."/>
            <person name="Tisch D.J."/>
            <person name="King C.L."/>
            <person name="Christensen B.M."/>
            <person name="Siba P.M."/>
            <person name="Kazura J.W."/>
            <person name="Serre D."/>
            <person name="Zimmerman P.A."/>
        </authorList>
    </citation>
    <scope>NUCLEOTIDE SEQUENCE</scope>
    <source>
        <strain evidence="1">pt0022</strain>
    </source>
</reference>
<evidence type="ECO:0000313" key="1">
    <source>
        <dbReference type="Proteomes" id="UP000093561"/>
    </source>
</evidence>
<reference evidence="2" key="3">
    <citation type="submission" date="2024-02" db="UniProtKB">
        <authorList>
            <consortium name="WormBaseParasite"/>
        </authorList>
    </citation>
    <scope>IDENTIFICATION</scope>
    <source>
        <strain evidence="2">pt0022</strain>
    </source>
</reference>
<name>A0AAF5PJ91_WUCBA</name>